<proteinExistence type="inferred from homology"/>
<dbReference type="AlphaFoldDB" id="W1NDK0"/>
<comment type="similarity">
    <text evidence="3">Belongs to the HscB family.</text>
</comment>
<organism evidence="8 9">
    <name type="scientific">Amborella trichopoda</name>
    <dbReference type="NCBI Taxonomy" id="13333"/>
    <lineage>
        <taxon>Eukaryota</taxon>
        <taxon>Viridiplantae</taxon>
        <taxon>Streptophyta</taxon>
        <taxon>Embryophyta</taxon>
        <taxon>Tracheophyta</taxon>
        <taxon>Spermatophyta</taxon>
        <taxon>Magnoliopsida</taxon>
        <taxon>Amborellales</taxon>
        <taxon>Amborellaceae</taxon>
        <taxon>Amborella</taxon>
    </lineage>
</organism>
<dbReference type="STRING" id="13333.W1NDK0"/>
<dbReference type="GO" id="GO:0005829">
    <property type="term" value="C:cytosol"/>
    <property type="evidence" value="ECO:0007669"/>
    <property type="project" value="EnsemblPlants"/>
</dbReference>
<dbReference type="eggNOG" id="KOG3192">
    <property type="taxonomic scope" value="Eukaryota"/>
</dbReference>
<dbReference type="FunFam" id="1.20.1280.20:FF:000002">
    <property type="entry name" value="HscB mitochondrial iron-sulfur cluster co-chaperone"/>
    <property type="match status" value="1"/>
</dbReference>
<evidence type="ECO:0000256" key="4">
    <source>
        <dbReference type="ARBA" id="ARBA00022490"/>
    </source>
</evidence>
<dbReference type="GO" id="GO:0060586">
    <property type="term" value="P:multicellular organismal-level iron ion homeostasis"/>
    <property type="evidence" value="ECO:0007669"/>
    <property type="project" value="EnsemblPlants"/>
</dbReference>
<keyword evidence="5" id="KW-0496">Mitochondrion</keyword>
<dbReference type="OrthoDB" id="448954at2759"/>
<dbReference type="Gramene" id="ERM93662">
    <property type="protein sequence ID" value="ERM93662"/>
    <property type="gene ID" value="AMTR_s00004p00162550"/>
</dbReference>
<dbReference type="Gene3D" id="1.10.287.110">
    <property type="entry name" value="DnaJ domain"/>
    <property type="match status" value="1"/>
</dbReference>
<dbReference type="OMA" id="CRCIQPV"/>
<dbReference type="PANTHER" id="PTHR14021">
    <property type="entry name" value="IRON-SULFUR CLUSTER CO-CHAPERONE PROTEIN HSCB"/>
    <property type="match status" value="1"/>
</dbReference>
<feature type="domain" description="J" evidence="7">
    <location>
        <begin position="111"/>
        <end position="183"/>
    </location>
</feature>
<dbReference type="SMART" id="SM00271">
    <property type="entry name" value="DnaJ"/>
    <property type="match status" value="1"/>
</dbReference>
<dbReference type="SUPFAM" id="SSF46565">
    <property type="entry name" value="Chaperone J-domain"/>
    <property type="match status" value="1"/>
</dbReference>
<evidence type="ECO:0000256" key="1">
    <source>
        <dbReference type="ARBA" id="ARBA00004173"/>
    </source>
</evidence>
<evidence type="ECO:0000256" key="2">
    <source>
        <dbReference type="ARBA" id="ARBA00004496"/>
    </source>
</evidence>
<dbReference type="Gene3D" id="1.20.1280.20">
    <property type="entry name" value="HscB, C-terminal domain"/>
    <property type="match status" value="1"/>
</dbReference>
<evidence type="ECO:0000259" key="7">
    <source>
        <dbReference type="PROSITE" id="PS50076"/>
    </source>
</evidence>
<dbReference type="PANTHER" id="PTHR14021:SF15">
    <property type="entry name" value="IRON-SULFUR CLUSTER CO-CHAPERONE PROTEIN HSCB"/>
    <property type="match status" value="1"/>
</dbReference>
<comment type="subcellular location">
    <subcellularLocation>
        <location evidence="2">Cytoplasm</location>
    </subcellularLocation>
    <subcellularLocation>
        <location evidence="1">Mitochondrion</location>
    </subcellularLocation>
</comment>
<dbReference type="FunFam" id="1.10.287.110:FF:000082">
    <property type="entry name" value="Iron-sulfur cluster co-chaperone protein HscB, mitochondrial"/>
    <property type="match status" value="1"/>
</dbReference>
<sequence>MLSSLKLFKLPIKYLTPFSCSSIFGSYGEARDATVRWPHFSVFGPHSWFLEGLQGNSGFCSSSCCSFRVFSSFAVDKGDQKCWSCGASAASFPFLSCDSCRSVQPLDPSINYFDIFGLKKGYDIRDHNLENKYKEWQKKLHPDLVHSKSEREKNYAAEQSLRVIEAYHTLSRPLSRAIYLVRLEGVDFDEEKTISDPDFLVEIMEIRESVEEAVDKEALKQIESEIRVKLGKAQNSYEKAFENRDFEDALTLIRRMTYYERAIEEIEKKL</sequence>
<dbReference type="InterPro" id="IPR036869">
    <property type="entry name" value="J_dom_sf"/>
</dbReference>
<dbReference type="GO" id="GO:0044571">
    <property type="term" value="P:[2Fe-2S] cluster assembly"/>
    <property type="evidence" value="ECO:0000318"/>
    <property type="project" value="GO_Central"/>
</dbReference>
<evidence type="ECO:0000256" key="5">
    <source>
        <dbReference type="ARBA" id="ARBA00023128"/>
    </source>
</evidence>
<dbReference type="GO" id="GO:0051087">
    <property type="term" value="F:protein-folding chaperone binding"/>
    <property type="evidence" value="ECO:0007669"/>
    <property type="project" value="InterPro"/>
</dbReference>
<dbReference type="InterPro" id="IPR009073">
    <property type="entry name" value="HscB_oligo_C"/>
</dbReference>
<dbReference type="Proteomes" id="UP000017836">
    <property type="component" value="Unassembled WGS sequence"/>
</dbReference>
<dbReference type="NCBIfam" id="TIGR00714">
    <property type="entry name" value="hscB"/>
    <property type="match status" value="1"/>
</dbReference>
<evidence type="ECO:0000256" key="6">
    <source>
        <dbReference type="ARBA" id="ARBA00023186"/>
    </source>
</evidence>
<dbReference type="GO" id="GO:0005739">
    <property type="term" value="C:mitochondrion"/>
    <property type="evidence" value="ECO:0007669"/>
    <property type="project" value="UniProtKB-SubCell"/>
</dbReference>
<dbReference type="CDD" id="cd06257">
    <property type="entry name" value="DnaJ"/>
    <property type="match status" value="1"/>
</dbReference>
<dbReference type="HAMAP" id="MF_00682">
    <property type="entry name" value="HscB"/>
    <property type="match status" value="1"/>
</dbReference>
<dbReference type="GO" id="GO:0001671">
    <property type="term" value="F:ATPase activator activity"/>
    <property type="evidence" value="ECO:0007669"/>
    <property type="project" value="InterPro"/>
</dbReference>
<evidence type="ECO:0000313" key="9">
    <source>
        <dbReference type="Proteomes" id="UP000017836"/>
    </source>
</evidence>
<keyword evidence="9" id="KW-1185">Reference proteome</keyword>
<keyword evidence="6" id="KW-0143">Chaperone</keyword>
<dbReference type="EMBL" id="KI397628">
    <property type="protein sequence ID" value="ERM93662.1"/>
    <property type="molecule type" value="Genomic_DNA"/>
</dbReference>
<dbReference type="GO" id="GO:0051259">
    <property type="term" value="P:protein complex oligomerization"/>
    <property type="evidence" value="ECO:0007669"/>
    <property type="project" value="InterPro"/>
</dbReference>
<dbReference type="SUPFAM" id="SSF47144">
    <property type="entry name" value="HSC20 (HSCB), C-terminal oligomerisation domain"/>
    <property type="match status" value="1"/>
</dbReference>
<keyword evidence="4" id="KW-0963">Cytoplasm</keyword>
<dbReference type="Pfam" id="PF07743">
    <property type="entry name" value="HSCB_C"/>
    <property type="match status" value="1"/>
</dbReference>
<name>W1NDK0_AMBTC</name>
<evidence type="ECO:0000256" key="3">
    <source>
        <dbReference type="ARBA" id="ARBA00010476"/>
    </source>
</evidence>
<dbReference type="InterPro" id="IPR004640">
    <property type="entry name" value="HscB"/>
</dbReference>
<dbReference type="KEGG" id="atr:18421507"/>
<reference evidence="9" key="1">
    <citation type="journal article" date="2013" name="Science">
        <title>The Amborella genome and the evolution of flowering plants.</title>
        <authorList>
            <consortium name="Amborella Genome Project"/>
        </authorList>
    </citation>
    <scope>NUCLEOTIDE SEQUENCE [LARGE SCALE GENOMIC DNA]</scope>
</reference>
<dbReference type="InterPro" id="IPR036386">
    <property type="entry name" value="HscB_C_sf"/>
</dbReference>
<protein>
    <recommendedName>
        <fullName evidence="7">J domain-containing protein</fullName>
    </recommendedName>
</protein>
<gene>
    <name evidence="8" type="ORF">AMTR_s00004p00162550</name>
</gene>
<dbReference type="PROSITE" id="PS50076">
    <property type="entry name" value="DNAJ_2"/>
    <property type="match status" value="1"/>
</dbReference>
<accession>W1NDK0</accession>
<dbReference type="InterPro" id="IPR001623">
    <property type="entry name" value="DnaJ_domain"/>
</dbReference>
<dbReference type="HOGENOM" id="CLU_068529_0_0_1"/>
<evidence type="ECO:0000313" key="8">
    <source>
        <dbReference type="EMBL" id="ERM93662.1"/>
    </source>
</evidence>